<keyword evidence="6" id="KW-1185">Reference proteome</keyword>
<dbReference type="Gene3D" id="1.10.10.10">
    <property type="entry name" value="Winged helix-like DNA-binding domain superfamily/Winged helix DNA-binding domain"/>
    <property type="match status" value="1"/>
</dbReference>
<dbReference type="Pfam" id="PF03965">
    <property type="entry name" value="Penicillinase_R"/>
    <property type="match status" value="1"/>
</dbReference>
<protein>
    <submittedName>
        <fullName evidence="5">Uracil phosphoribosyltransferase</fullName>
    </submittedName>
</protein>
<keyword evidence="4" id="KW-0804">Transcription</keyword>
<evidence type="ECO:0000256" key="2">
    <source>
        <dbReference type="ARBA" id="ARBA00023015"/>
    </source>
</evidence>
<dbReference type="GO" id="GO:0016757">
    <property type="term" value="F:glycosyltransferase activity"/>
    <property type="evidence" value="ECO:0007669"/>
    <property type="project" value="UniProtKB-KW"/>
</dbReference>
<evidence type="ECO:0000256" key="4">
    <source>
        <dbReference type="ARBA" id="ARBA00023163"/>
    </source>
</evidence>
<sequence>MAVTEMAPEMTTAEWELMRIIWTKGQASSSEVSALIRAKKNWTESTVKTLLRRLVNKQALKTVRDGRRFIYLPLITESHAMDQMAEETFARLCEMKKGQELTKLLEETTLSQADIRQMQAVLATKLASAPQTVACNCLPGVEHACC</sequence>
<evidence type="ECO:0000313" key="5">
    <source>
        <dbReference type="EMBL" id="GKS81646.1"/>
    </source>
</evidence>
<keyword evidence="3" id="KW-0238">DNA-binding</keyword>
<evidence type="ECO:0000256" key="3">
    <source>
        <dbReference type="ARBA" id="ARBA00023125"/>
    </source>
</evidence>
<evidence type="ECO:0000313" key="6">
    <source>
        <dbReference type="Proteomes" id="UP001055149"/>
    </source>
</evidence>
<dbReference type="InterPro" id="IPR014071">
    <property type="entry name" value="Cu_transp_CopY/TcrY"/>
</dbReference>
<dbReference type="PIRSF" id="PIRSF019455">
    <property type="entry name" value="CopR_AtkY"/>
    <property type="match status" value="1"/>
</dbReference>
<dbReference type="InterPro" id="IPR005650">
    <property type="entry name" value="BlaI_family"/>
</dbReference>
<organism evidence="5 6">
    <name type="scientific">Ligilactobacillus pabuli</name>
    <dbReference type="NCBI Taxonomy" id="2886039"/>
    <lineage>
        <taxon>Bacteria</taxon>
        <taxon>Bacillati</taxon>
        <taxon>Bacillota</taxon>
        <taxon>Bacilli</taxon>
        <taxon>Lactobacillales</taxon>
        <taxon>Lactobacillaceae</taxon>
        <taxon>Ligilactobacillus</taxon>
    </lineage>
</organism>
<proteinExistence type="inferred from homology"/>
<dbReference type="EMBL" id="BQXH01000011">
    <property type="protein sequence ID" value="GKS81646.1"/>
    <property type="molecule type" value="Genomic_DNA"/>
</dbReference>
<accession>A0ABQ5JID4</accession>
<dbReference type="InterPro" id="IPR036390">
    <property type="entry name" value="WH_DNA-bd_sf"/>
</dbReference>
<name>A0ABQ5JID4_9LACO</name>
<gene>
    <name evidence="5" type="primary">copR</name>
    <name evidence="5" type="ORF">LPAF129_13320</name>
</gene>
<dbReference type="InterPro" id="IPR036388">
    <property type="entry name" value="WH-like_DNA-bd_sf"/>
</dbReference>
<dbReference type="SUPFAM" id="SSF46785">
    <property type="entry name" value="Winged helix' DNA-binding domain"/>
    <property type="match status" value="1"/>
</dbReference>
<comment type="similarity">
    <text evidence="1">Belongs to the BlaI transcriptional regulatory family.</text>
</comment>
<comment type="caution">
    <text evidence="5">The sequence shown here is derived from an EMBL/GenBank/DDBJ whole genome shotgun (WGS) entry which is preliminary data.</text>
</comment>
<dbReference type="Proteomes" id="UP001055149">
    <property type="component" value="Unassembled WGS sequence"/>
</dbReference>
<evidence type="ECO:0000256" key="1">
    <source>
        <dbReference type="ARBA" id="ARBA00011046"/>
    </source>
</evidence>
<dbReference type="NCBIfam" id="TIGR02698">
    <property type="entry name" value="CopY_TcrY"/>
    <property type="match status" value="1"/>
</dbReference>
<keyword evidence="2" id="KW-0805">Transcription regulation</keyword>
<keyword evidence="5" id="KW-0328">Glycosyltransferase</keyword>
<dbReference type="RefSeq" id="WP_244055393.1">
    <property type="nucleotide sequence ID" value="NZ_BQXH01000011.1"/>
</dbReference>
<keyword evidence="5" id="KW-0808">Transferase</keyword>
<reference evidence="5" key="1">
    <citation type="journal article" date="2022" name="Int. J. Syst. Evol. Microbiol.">
        <title>A novel species of lactic acid bacteria, Ligilactobacillus pabuli sp. nov., isolated from alfalfa silage.</title>
        <authorList>
            <person name="Tohno M."/>
            <person name="Tanizawa Y."/>
            <person name="Sawada H."/>
            <person name="Sakamoto M."/>
            <person name="Ohkuma M."/>
            <person name="Kobayashi H."/>
        </authorList>
    </citation>
    <scope>NUCLEOTIDE SEQUENCE</scope>
    <source>
        <strain evidence="5">AF129</strain>
    </source>
</reference>